<reference evidence="1 2" key="1">
    <citation type="journal article" date="2018" name="Front. Plant Sci.">
        <title>Red Clover (Trifolium pratense) and Zigzag Clover (T. medium) - A Picture of Genomic Similarities and Differences.</title>
        <authorList>
            <person name="Dluhosova J."/>
            <person name="Istvanek J."/>
            <person name="Nedelnik J."/>
            <person name="Repkova J."/>
        </authorList>
    </citation>
    <scope>NUCLEOTIDE SEQUENCE [LARGE SCALE GENOMIC DNA]</scope>
    <source>
        <strain evidence="2">cv. 10/8</strain>
        <tissue evidence="1">Leaf</tissue>
    </source>
</reference>
<dbReference type="Proteomes" id="UP000265520">
    <property type="component" value="Unassembled WGS sequence"/>
</dbReference>
<sequence>MPTKRSNKKNLESKTVEISQEEINKEARDGIEHYSNAKVMDDAIIRLNEE</sequence>
<accession>A0A392USV9</accession>
<feature type="non-terminal residue" evidence="1">
    <location>
        <position position="50"/>
    </location>
</feature>
<protein>
    <submittedName>
        <fullName evidence="1">Uncharacterized protein</fullName>
    </submittedName>
</protein>
<evidence type="ECO:0000313" key="1">
    <source>
        <dbReference type="EMBL" id="MCI79056.1"/>
    </source>
</evidence>
<evidence type="ECO:0000313" key="2">
    <source>
        <dbReference type="Proteomes" id="UP000265520"/>
    </source>
</evidence>
<proteinExistence type="predicted"/>
<keyword evidence="2" id="KW-1185">Reference proteome</keyword>
<dbReference type="EMBL" id="LXQA010965062">
    <property type="protein sequence ID" value="MCI79056.1"/>
    <property type="molecule type" value="Genomic_DNA"/>
</dbReference>
<dbReference type="AlphaFoldDB" id="A0A392USV9"/>
<organism evidence="1 2">
    <name type="scientific">Trifolium medium</name>
    <dbReference type="NCBI Taxonomy" id="97028"/>
    <lineage>
        <taxon>Eukaryota</taxon>
        <taxon>Viridiplantae</taxon>
        <taxon>Streptophyta</taxon>
        <taxon>Embryophyta</taxon>
        <taxon>Tracheophyta</taxon>
        <taxon>Spermatophyta</taxon>
        <taxon>Magnoliopsida</taxon>
        <taxon>eudicotyledons</taxon>
        <taxon>Gunneridae</taxon>
        <taxon>Pentapetalae</taxon>
        <taxon>rosids</taxon>
        <taxon>fabids</taxon>
        <taxon>Fabales</taxon>
        <taxon>Fabaceae</taxon>
        <taxon>Papilionoideae</taxon>
        <taxon>50 kb inversion clade</taxon>
        <taxon>NPAAA clade</taxon>
        <taxon>Hologalegina</taxon>
        <taxon>IRL clade</taxon>
        <taxon>Trifolieae</taxon>
        <taxon>Trifolium</taxon>
    </lineage>
</organism>
<comment type="caution">
    <text evidence="1">The sequence shown here is derived from an EMBL/GenBank/DDBJ whole genome shotgun (WGS) entry which is preliminary data.</text>
</comment>
<gene>
    <name evidence="1" type="ORF">A2U01_0100327</name>
</gene>
<name>A0A392USV9_9FABA</name>